<dbReference type="AlphaFoldDB" id="A0A238JE17"/>
<name>A0A238JE17_9RHOB</name>
<keyword evidence="3" id="KW-1185">Reference proteome</keyword>
<proteinExistence type="predicted"/>
<evidence type="ECO:0000313" key="2">
    <source>
        <dbReference type="EMBL" id="SMX28665.1"/>
    </source>
</evidence>
<feature type="region of interest" description="Disordered" evidence="1">
    <location>
        <begin position="1"/>
        <end position="22"/>
    </location>
</feature>
<organism evidence="2 3">
    <name type="scientific">Pelagimonas phthalicica</name>
    <dbReference type="NCBI Taxonomy" id="1037362"/>
    <lineage>
        <taxon>Bacteria</taxon>
        <taxon>Pseudomonadati</taxon>
        <taxon>Pseudomonadota</taxon>
        <taxon>Alphaproteobacteria</taxon>
        <taxon>Rhodobacterales</taxon>
        <taxon>Roseobacteraceae</taxon>
        <taxon>Pelagimonas</taxon>
    </lineage>
</organism>
<evidence type="ECO:0000256" key="1">
    <source>
        <dbReference type="SAM" id="MobiDB-lite"/>
    </source>
</evidence>
<accession>A0A238JE17</accession>
<reference evidence="3" key="1">
    <citation type="submission" date="2017-05" db="EMBL/GenBank/DDBJ databases">
        <authorList>
            <person name="Rodrigo-Torres L."/>
            <person name="Arahal R. D."/>
            <person name="Lucena T."/>
        </authorList>
    </citation>
    <scope>NUCLEOTIDE SEQUENCE [LARGE SCALE GENOMIC DNA]</scope>
    <source>
        <strain evidence="3">CECT 8649</strain>
    </source>
</reference>
<sequence length="65" mass="7301">MNVRAPEETFSTALHTQKDRHTCSERAFPASTVEHDVLIEAREEFLSDKQVKSALCGALFSSYLT</sequence>
<protein>
    <submittedName>
        <fullName evidence="2">Uncharacterized protein</fullName>
    </submittedName>
</protein>
<dbReference type="Proteomes" id="UP000225972">
    <property type="component" value="Unassembled WGS sequence"/>
</dbReference>
<gene>
    <name evidence="2" type="ORF">TRP8649_02790</name>
</gene>
<dbReference type="EMBL" id="FXXP01000002">
    <property type="protein sequence ID" value="SMX28665.1"/>
    <property type="molecule type" value="Genomic_DNA"/>
</dbReference>
<evidence type="ECO:0000313" key="3">
    <source>
        <dbReference type="Proteomes" id="UP000225972"/>
    </source>
</evidence>
<dbReference type="RefSeq" id="WP_099246172.1">
    <property type="nucleotide sequence ID" value="NZ_FXXP01000002.1"/>
</dbReference>